<dbReference type="InterPro" id="IPR039365">
    <property type="entry name" value="IS701-like"/>
</dbReference>
<keyword evidence="3" id="KW-1185">Reference proteome</keyword>
<dbReference type="Proteomes" id="UP000632125">
    <property type="component" value="Unassembled WGS sequence"/>
</dbReference>
<dbReference type="InterPro" id="IPR038721">
    <property type="entry name" value="IS701-like_DDE_dom"/>
</dbReference>
<reference evidence="2" key="1">
    <citation type="submission" date="2020-09" db="EMBL/GenBank/DDBJ databases">
        <title>A novel bacterium of genus Paenibacillus, isolated from South China Sea.</title>
        <authorList>
            <person name="Huang H."/>
            <person name="Mo K."/>
            <person name="Hu Y."/>
        </authorList>
    </citation>
    <scope>NUCLEOTIDE SEQUENCE</scope>
    <source>
        <strain evidence="2">IB182493</strain>
    </source>
</reference>
<feature type="domain" description="Transposase IS701-like DDE" evidence="1">
    <location>
        <begin position="25"/>
        <end position="225"/>
    </location>
</feature>
<organism evidence="2 3">
    <name type="scientific">Paenibacillus arenilitoris</name>
    <dbReference type="NCBI Taxonomy" id="2772299"/>
    <lineage>
        <taxon>Bacteria</taxon>
        <taxon>Bacillati</taxon>
        <taxon>Bacillota</taxon>
        <taxon>Bacilli</taxon>
        <taxon>Bacillales</taxon>
        <taxon>Paenibacillaceae</taxon>
        <taxon>Paenibacillus</taxon>
    </lineage>
</organism>
<dbReference type="AlphaFoldDB" id="A0A927CSK6"/>
<dbReference type="EMBL" id="JACXIY010000081">
    <property type="protein sequence ID" value="MBD2872994.1"/>
    <property type="molecule type" value="Genomic_DNA"/>
</dbReference>
<dbReference type="PANTHER" id="PTHR33627:SF1">
    <property type="entry name" value="TRANSPOSASE"/>
    <property type="match status" value="1"/>
</dbReference>
<evidence type="ECO:0000313" key="3">
    <source>
        <dbReference type="Proteomes" id="UP000632125"/>
    </source>
</evidence>
<dbReference type="PANTHER" id="PTHR33627">
    <property type="entry name" value="TRANSPOSASE"/>
    <property type="match status" value="1"/>
</dbReference>
<evidence type="ECO:0000259" key="1">
    <source>
        <dbReference type="Pfam" id="PF13546"/>
    </source>
</evidence>
<protein>
    <submittedName>
        <fullName evidence="2">IS701 family transposase</fullName>
    </submittedName>
</protein>
<dbReference type="InterPro" id="IPR012337">
    <property type="entry name" value="RNaseH-like_sf"/>
</dbReference>
<gene>
    <name evidence="2" type="ORF">IDH41_31075</name>
</gene>
<accession>A0A927CSK6</accession>
<comment type="caution">
    <text evidence="2">The sequence shown here is derived from an EMBL/GenBank/DDBJ whole genome shotgun (WGS) entry which is preliminary data.</text>
</comment>
<dbReference type="NCBIfam" id="NF033540">
    <property type="entry name" value="transpos_IS701"/>
    <property type="match status" value="1"/>
</dbReference>
<sequence length="409" mass="48161">MVSLYLPIVKFILALKLEFSKPQLQHLFTLVHGIILCAGRKNITQIQYAAKDHRHLSSVTNFLNHAPWCMNRMQRRRIQAVMYRIRKSQLKGGDPRRIVFLIVDDTCCKKDRTTKRMEALSFQYSHEEGKSVWCHNLVTTHVVSSGQSYAFDFRPYYQSEYCEAQRLTFKSKNDLAVEMIEAFPSNDDERVYVLMDSWYTSEKVVNACNRKGFHVIATLKTNRLICPSGITIKINDFAEQYIRKSDLRSVTVEGRGVYWVYAYEGPVSEIENVRLLLSWKDEYTASSKPQVCLLCTDPTLDLVTIQRYYHVRWNIETGYRYFKELLGFDQYQLLSFHGIQRFWAIQFLTQNFLEFQRQDWIRDGADVTIGDVVRRIREEFFGQIVVYVYEQALEKKPLLDILRHLKLTA</sequence>
<name>A0A927CSK6_9BACL</name>
<dbReference type="Pfam" id="PF13546">
    <property type="entry name" value="DDE_5"/>
    <property type="match status" value="1"/>
</dbReference>
<dbReference type="RefSeq" id="WP_190868228.1">
    <property type="nucleotide sequence ID" value="NZ_JACXIY010000081.1"/>
</dbReference>
<evidence type="ECO:0000313" key="2">
    <source>
        <dbReference type="EMBL" id="MBD2872994.1"/>
    </source>
</evidence>
<dbReference type="SUPFAM" id="SSF53098">
    <property type="entry name" value="Ribonuclease H-like"/>
    <property type="match status" value="1"/>
</dbReference>
<proteinExistence type="predicted"/>